<keyword evidence="4 9" id="KW-1134">Transmembrane beta strand</keyword>
<dbReference type="eggNOG" id="COG1629">
    <property type="taxonomic scope" value="Bacteria"/>
</dbReference>
<evidence type="ECO:0000259" key="13">
    <source>
        <dbReference type="Pfam" id="PF07715"/>
    </source>
</evidence>
<keyword evidence="15" id="KW-1185">Reference proteome</keyword>
<evidence type="ECO:0000256" key="8">
    <source>
        <dbReference type="ARBA" id="ARBA00023237"/>
    </source>
</evidence>
<keyword evidence="7 9" id="KW-0472">Membrane</keyword>
<evidence type="ECO:0000256" key="3">
    <source>
        <dbReference type="ARBA" id="ARBA00022448"/>
    </source>
</evidence>
<dbReference type="InterPro" id="IPR036942">
    <property type="entry name" value="Beta-barrel_TonB_sf"/>
</dbReference>
<gene>
    <name evidence="14" type="primary">FrpB1</name>
    <name evidence="14" type="ordered locus">HMU00720</name>
</gene>
<evidence type="ECO:0000256" key="2">
    <source>
        <dbReference type="ARBA" id="ARBA00009810"/>
    </source>
</evidence>
<dbReference type="Pfam" id="PF07715">
    <property type="entry name" value="Plug"/>
    <property type="match status" value="1"/>
</dbReference>
<dbReference type="InterPro" id="IPR012910">
    <property type="entry name" value="Plug_dom"/>
</dbReference>
<dbReference type="EMBL" id="FN555004">
    <property type="protein sequence ID" value="CBG39336.1"/>
    <property type="molecule type" value="Genomic_DNA"/>
</dbReference>
<dbReference type="KEGG" id="hms:HMU00720"/>
<feature type="region of interest" description="Disordered" evidence="11">
    <location>
        <begin position="26"/>
        <end position="47"/>
    </location>
</feature>
<dbReference type="GO" id="GO:0009279">
    <property type="term" value="C:cell outer membrane"/>
    <property type="evidence" value="ECO:0007669"/>
    <property type="project" value="UniProtKB-SubCell"/>
</dbReference>
<dbReference type="RefSeq" id="WP_013022434.1">
    <property type="nucleotide sequence ID" value="NC_013949.1"/>
</dbReference>
<comment type="subcellular location">
    <subcellularLocation>
        <location evidence="1 9">Cell outer membrane</location>
        <topology evidence="1 9">Multi-pass membrane protein</topology>
    </subcellularLocation>
</comment>
<evidence type="ECO:0000256" key="6">
    <source>
        <dbReference type="ARBA" id="ARBA00023077"/>
    </source>
</evidence>
<organism evidence="14 15">
    <name type="scientific">Helicobacter mustelae (strain ATCC 43772 / CCUG 25715 / CIP 103759 / LMG 18044 / NCTC 12198 / R85-136P)</name>
    <name type="common">Campylobacter mustelae</name>
    <dbReference type="NCBI Taxonomy" id="679897"/>
    <lineage>
        <taxon>Bacteria</taxon>
        <taxon>Pseudomonadati</taxon>
        <taxon>Campylobacterota</taxon>
        <taxon>Epsilonproteobacteria</taxon>
        <taxon>Campylobacterales</taxon>
        <taxon>Helicobacteraceae</taxon>
        <taxon>Helicobacter</taxon>
    </lineage>
</organism>
<evidence type="ECO:0000259" key="12">
    <source>
        <dbReference type="Pfam" id="PF00593"/>
    </source>
</evidence>
<dbReference type="Pfam" id="PF00593">
    <property type="entry name" value="TonB_dep_Rec_b-barrel"/>
    <property type="match status" value="1"/>
</dbReference>
<dbReference type="PANTHER" id="PTHR30069:SF41">
    <property type="entry name" value="HEME_HEMOPEXIN UTILIZATION PROTEIN C"/>
    <property type="match status" value="1"/>
</dbReference>
<evidence type="ECO:0000313" key="15">
    <source>
        <dbReference type="Proteomes" id="UP000001522"/>
    </source>
</evidence>
<dbReference type="Gene3D" id="2.170.130.10">
    <property type="entry name" value="TonB-dependent receptor, plug domain"/>
    <property type="match status" value="1"/>
</dbReference>
<evidence type="ECO:0000256" key="10">
    <source>
        <dbReference type="RuleBase" id="RU003357"/>
    </source>
</evidence>
<keyword evidence="5 9" id="KW-0812">Transmembrane</keyword>
<dbReference type="GO" id="GO:0015344">
    <property type="term" value="F:siderophore uptake transmembrane transporter activity"/>
    <property type="evidence" value="ECO:0007669"/>
    <property type="project" value="TreeGrafter"/>
</dbReference>
<comment type="similarity">
    <text evidence="2 9 10">Belongs to the TonB-dependent receptor family.</text>
</comment>
<dbReference type="HOGENOM" id="CLU_008287_19_2_7"/>
<keyword evidence="3 9" id="KW-0813">Transport</keyword>
<accession>D3UFR5</accession>
<dbReference type="STRING" id="679897.HMU00720"/>
<feature type="domain" description="TonB-dependent receptor-like beta-barrel" evidence="12">
    <location>
        <begin position="294"/>
        <end position="684"/>
    </location>
</feature>
<protein>
    <submittedName>
        <fullName evidence="14">Iron-regulated outer membrane protein FrpB1</fullName>
    </submittedName>
</protein>
<dbReference type="PROSITE" id="PS52016">
    <property type="entry name" value="TONB_DEPENDENT_REC_3"/>
    <property type="match status" value="1"/>
</dbReference>
<proteinExistence type="inferred from homology"/>
<keyword evidence="6 10" id="KW-0798">TonB box</keyword>
<sequence length="730" mass="82841">MTKKNFYFLVFFLGLVCAQEAQETKKETKQQTKKEAKNEETPEEKQLNTILASSEREFSFTNKTMVSGQDFMERQVNNLTQMFEKESSISVGGGGTRGQKVYIRGMEDRLLRVRIDGAAQNGNAFHHQGNLLIDATMIKNIELIKGAANASVGPGALAGSMTVTTKSALDFLNPGQKVGFRVETSAYTNYGVKESAAIYGSDRKYFDMLALYNFLDIFYYRNGKHTFTNLFDPTPDDKVLGSPSMQNNGLIKANVYFTSRDKFTFSYSIIHDQAVRPLRSNVTRIDPNLNNGVDFALILFRHRNMANNFSGVFEHKGTDRFSKPNIKFNAYGNLRNVRLTVFSINDPSVRQKDEEGTTPRDLVLNNAGADFEVKHALGNQKKNALEYGINYQNFATADRFVVPTATQRGRENANIIGGYVQANYYVLKNLSIGAGTRYDLYFYYDQNYQHHLTQGFSPSAVILWNPVESMDVKVSYSYVTRGAIPADTLLLGDRTHFIAKNLKAEKGQNVELDIDYHHEYFALRGAAFYQNIKDFINSYGIGHGYILADGESFEYSIKDNLKYPVNIFGFEAGLDFFYENFLASFSFSRSFPKVRGHLINDTYELGAAVGNTYVLKFAYDFKRVGLNISWLSRFVQRLKYTGYDIYNDEFSQVDKPGYMVHNIYFTYIPPRHKNFTLYFAIENLFNAYYISQSSPYKVSADAKASESINAVRRALAEPGLNAKLALVYKF</sequence>
<dbReference type="Gene3D" id="2.40.170.20">
    <property type="entry name" value="TonB-dependent receptor, beta-barrel domain"/>
    <property type="match status" value="1"/>
</dbReference>
<dbReference type="InterPro" id="IPR000531">
    <property type="entry name" value="Beta-barrel_TonB"/>
</dbReference>
<dbReference type="InterPro" id="IPR037066">
    <property type="entry name" value="Plug_dom_sf"/>
</dbReference>
<evidence type="ECO:0000256" key="5">
    <source>
        <dbReference type="ARBA" id="ARBA00022692"/>
    </source>
</evidence>
<name>D3UFR5_HELM1</name>
<reference evidence="14 15" key="1">
    <citation type="journal article" date="2010" name="BMC Genomics">
        <title>Comparative genomics and proteomics of Helicobacter mustelae, an ulcerogenic and carcinogenic gastric pathogen.</title>
        <authorList>
            <person name="O'Toole P.W."/>
            <person name="Snelling W.J."/>
            <person name="Canchaya C."/>
            <person name="Forde B.M."/>
            <person name="Hardie K.R."/>
            <person name="Josenhans C."/>
            <person name="Graham R.L.J."/>
            <person name="McMullan G."/>
            <person name="Parkhill J."/>
            <person name="Belda E."/>
            <person name="Bentley S.D."/>
        </authorList>
    </citation>
    <scope>NUCLEOTIDE SEQUENCE [LARGE SCALE GENOMIC DNA]</scope>
    <source>
        <strain evidence="15">ATCC 43772 / LMG 18044 / NCTC 12198 / 12198</strain>
    </source>
</reference>
<evidence type="ECO:0000256" key="1">
    <source>
        <dbReference type="ARBA" id="ARBA00004571"/>
    </source>
</evidence>
<dbReference type="InterPro" id="IPR039426">
    <property type="entry name" value="TonB-dep_rcpt-like"/>
</dbReference>
<feature type="domain" description="TonB-dependent receptor plug" evidence="13">
    <location>
        <begin position="63"/>
        <end position="159"/>
    </location>
</feature>
<evidence type="ECO:0000256" key="11">
    <source>
        <dbReference type="SAM" id="MobiDB-lite"/>
    </source>
</evidence>
<dbReference type="AlphaFoldDB" id="D3UFR5"/>
<dbReference type="GO" id="GO:0044718">
    <property type="term" value="P:siderophore transmembrane transport"/>
    <property type="evidence" value="ECO:0007669"/>
    <property type="project" value="TreeGrafter"/>
</dbReference>
<dbReference type="PANTHER" id="PTHR30069">
    <property type="entry name" value="TONB-DEPENDENT OUTER MEMBRANE RECEPTOR"/>
    <property type="match status" value="1"/>
</dbReference>
<evidence type="ECO:0000313" key="14">
    <source>
        <dbReference type="EMBL" id="CBG39336.1"/>
    </source>
</evidence>
<feature type="compositionally biased region" description="Basic and acidic residues" evidence="11">
    <location>
        <begin position="26"/>
        <end position="46"/>
    </location>
</feature>
<dbReference type="Proteomes" id="UP000001522">
    <property type="component" value="Chromosome"/>
</dbReference>
<keyword evidence="8 9" id="KW-0998">Cell outer membrane</keyword>
<evidence type="ECO:0000256" key="4">
    <source>
        <dbReference type="ARBA" id="ARBA00022452"/>
    </source>
</evidence>
<dbReference type="SUPFAM" id="SSF56935">
    <property type="entry name" value="Porins"/>
    <property type="match status" value="1"/>
</dbReference>
<evidence type="ECO:0000256" key="9">
    <source>
        <dbReference type="PROSITE-ProRule" id="PRU01360"/>
    </source>
</evidence>
<evidence type="ECO:0000256" key="7">
    <source>
        <dbReference type="ARBA" id="ARBA00023136"/>
    </source>
</evidence>